<protein>
    <submittedName>
        <fullName evidence="4">TetR family transcriptional regulator</fullName>
    </submittedName>
</protein>
<feature type="DNA-binding region" description="H-T-H motif" evidence="2">
    <location>
        <begin position="26"/>
        <end position="45"/>
    </location>
</feature>
<accession>A0AB36I5F0</accession>
<feature type="domain" description="HTH tetR-type" evidence="3">
    <location>
        <begin position="3"/>
        <end position="63"/>
    </location>
</feature>
<dbReference type="Pfam" id="PF00440">
    <property type="entry name" value="TetR_N"/>
    <property type="match status" value="1"/>
</dbReference>
<gene>
    <name evidence="4" type="ORF">AUP69_11740</name>
</gene>
<evidence type="ECO:0000313" key="4">
    <source>
        <dbReference type="EMBL" id="OKX78098.1"/>
    </source>
</evidence>
<dbReference type="SUPFAM" id="SSF46689">
    <property type="entry name" value="Homeodomain-like"/>
    <property type="match status" value="1"/>
</dbReference>
<evidence type="ECO:0000313" key="5">
    <source>
        <dbReference type="Proteomes" id="UP000186091"/>
    </source>
</evidence>
<reference evidence="4 5" key="1">
    <citation type="submission" date="2015-12" db="EMBL/GenBank/DDBJ databases">
        <title>Genome sequence of Corynebacterium AS 1.542.</title>
        <authorList>
            <person name="Yang J."/>
            <person name="Yang S."/>
        </authorList>
    </citation>
    <scope>NUCLEOTIDE SEQUENCE [LARGE SCALE GENOMIC DNA]</scope>
    <source>
        <strain evidence="4 5">AS 1.542</strain>
    </source>
</reference>
<dbReference type="Proteomes" id="UP000186091">
    <property type="component" value="Unassembled WGS sequence"/>
</dbReference>
<name>A0AB36I5F0_CORGT</name>
<proteinExistence type="predicted"/>
<dbReference type="InterPro" id="IPR001647">
    <property type="entry name" value="HTH_TetR"/>
</dbReference>
<sequence>MYSTSGEKFLTEATRLLYAEGISAIGVGRVVAESGVSKSTLYAQFGTKAGLSSTVLQRRSDTRKRGITAYLDNRPPDTDSGVLALFDRFIKGYP</sequence>
<dbReference type="Gene3D" id="1.10.357.10">
    <property type="entry name" value="Tetracycline Repressor, domain 2"/>
    <property type="match status" value="1"/>
</dbReference>
<organism evidence="4 5">
    <name type="scientific">Corynebacterium glutamicum</name>
    <name type="common">Brevibacterium saccharolyticum</name>
    <dbReference type="NCBI Taxonomy" id="1718"/>
    <lineage>
        <taxon>Bacteria</taxon>
        <taxon>Bacillati</taxon>
        <taxon>Actinomycetota</taxon>
        <taxon>Actinomycetes</taxon>
        <taxon>Mycobacteriales</taxon>
        <taxon>Corynebacteriaceae</taxon>
        <taxon>Corynebacterium</taxon>
    </lineage>
</organism>
<dbReference type="GO" id="GO:0003677">
    <property type="term" value="F:DNA binding"/>
    <property type="evidence" value="ECO:0007669"/>
    <property type="project" value="UniProtKB-UniRule"/>
</dbReference>
<dbReference type="RefSeq" id="WP_003855609.1">
    <property type="nucleotide sequence ID" value="NZ_JAAOYN010000001.1"/>
</dbReference>
<evidence type="ECO:0000259" key="3">
    <source>
        <dbReference type="PROSITE" id="PS50977"/>
    </source>
</evidence>
<evidence type="ECO:0000256" key="2">
    <source>
        <dbReference type="PROSITE-ProRule" id="PRU00335"/>
    </source>
</evidence>
<keyword evidence="1 2" id="KW-0238">DNA-binding</keyword>
<dbReference type="EMBL" id="LOQT01000026">
    <property type="protein sequence ID" value="OKX78098.1"/>
    <property type="molecule type" value="Genomic_DNA"/>
</dbReference>
<dbReference type="AlphaFoldDB" id="A0AB36I5F0"/>
<dbReference type="InterPro" id="IPR009057">
    <property type="entry name" value="Homeodomain-like_sf"/>
</dbReference>
<dbReference type="PROSITE" id="PS50977">
    <property type="entry name" value="HTH_TETR_2"/>
    <property type="match status" value="1"/>
</dbReference>
<comment type="caution">
    <text evidence="4">The sequence shown here is derived from an EMBL/GenBank/DDBJ whole genome shotgun (WGS) entry which is preliminary data.</text>
</comment>
<evidence type="ECO:0000256" key="1">
    <source>
        <dbReference type="ARBA" id="ARBA00023125"/>
    </source>
</evidence>